<evidence type="ECO:0000313" key="2">
    <source>
        <dbReference type="EMBL" id="CCH85793.1"/>
    </source>
</evidence>
<protein>
    <submittedName>
        <fullName evidence="2">Uncharacterized protein</fullName>
    </submittedName>
</protein>
<dbReference type="EMBL" id="FO203431">
    <property type="protein sequence ID" value="CCH85793.1"/>
    <property type="molecule type" value="Genomic_DNA"/>
</dbReference>
<accession>I4EQY0</accession>
<organism evidence="2 3">
    <name type="scientific">Modestobacter italicus (strain DSM 44449 / CECT 9708 / BC 501)</name>
    <dbReference type="NCBI Taxonomy" id="2732864"/>
    <lineage>
        <taxon>Bacteria</taxon>
        <taxon>Bacillati</taxon>
        <taxon>Actinomycetota</taxon>
        <taxon>Actinomycetes</taxon>
        <taxon>Geodermatophilales</taxon>
        <taxon>Geodermatophilaceae</taxon>
        <taxon>Modestobacter</taxon>
    </lineage>
</organism>
<keyword evidence="1" id="KW-1133">Transmembrane helix</keyword>
<evidence type="ECO:0000256" key="1">
    <source>
        <dbReference type="SAM" id="Phobius"/>
    </source>
</evidence>
<evidence type="ECO:0000313" key="3">
    <source>
        <dbReference type="Proteomes" id="UP000006461"/>
    </source>
</evidence>
<dbReference type="AlphaFoldDB" id="I4EQY0"/>
<feature type="transmembrane region" description="Helical" evidence="1">
    <location>
        <begin position="20"/>
        <end position="38"/>
    </location>
</feature>
<name>I4EQY0_MODI5</name>
<proteinExistence type="predicted"/>
<keyword evidence="1" id="KW-0812">Transmembrane</keyword>
<dbReference type="KEGG" id="mmar:MODMU_0331"/>
<dbReference type="HOGENOM" id="CLU_2494473_0_0_11"/>
<keyword evidence="3" id="KW-1185">Reference proteome</keyword>
<gene>
    <name evidence="2" type="ordered locus">MODMU_0331</name>
</gene>
<keyword evidence="1" id="KW-0472">Membrane</keyword>
<sequence length="86" mass="9148">MKKHELDTGNTAMRRGASLLIIPAGLFVAALGLFSGSLSTGLRIFIVALGICFAVAGWWIFVTLSKILAREKTNQGGLVQEGDRDG</sequence>
<dbReference type="Proteomes" id="UP000006461">
    <property type="component" value="Chromosome"/>
</dbReference>
<reference evidence="2 3" key="1">
    <citation type="journal article" date="2012" name="J. Bacteriol.">
        <title>Genome Sequence of Radiation-Resistant Modestobacter marinus Strain BC501, a Representative Actinobacterium That Thrives on Calcareous Stone Surfaces.</title>
        <authorList>
            <person name="Normand P."/>
            <person name="Gury J."/>
            <person name="Pujic P."/>
            <person name="Chouaia B."/>
            <person name="Crotti E."/>
            <person name="Brusetti L."/>
            <person name="Daffonchio D."/>
            <person name="Vacherie B."/>
            <person name="Barbe V."/>
            <person name="Medigue C."/>
            <person name="Calteau A."/>
            <person name="Ghodhbane-Gtari F."/>
            <person name="Essoussi I."/>
            <person name="Nouioui I."/>
            <person name="Abbassi-Ghozzi I."/>
            <person name="Gtari M."/>
        </authorList>
    </citation>
    <scope>NUCLEOTIDE SEQUENCE [LARGE SCALE GENOMIC DNA]</scope>
    <source>
        <strain evidence="3">BC 501</strain>
    </source>
</reference>
<feature type="transmembrane region" description="Helical" evidence="1">
    <location>
        <begin position="44"/>
        <end position="64"/>
    </location>
</feature>